<dbReference type="GO" id="GO:0071051">
    <property type="term" value="P:poly(A)-dependent snoRNA 3'-end processing"/>
    <property type="evidence" value="ECO:0007669"/>
    <property type="project" value="TreeGrafter"/>
</dbReference>
<proteinExistence type="predicted"/>
<dbReference type="PANTHER" id="PTHR21321:SF1">
    <property type="entry name" value="EXOSOME COMPLEX COMPONENT RRP40"/>
    <property type="match status" value="1"/>
</dbReference>
<dbReference type="PANTHER" id="PTHR21321">
    <property type="entry name" value="PNAS-3 RELATED"/>
    <property type="match status" value="1"/>
</dbReference>
<dbReference type="GO" id="GO:0071034">
    <property type="term" value="P:CUT catabolic process"/>
    <property type="evidence" value="ECO:0007669"/>
    <property type="project" value="TreeGrafter"/>
</dbReference>
<name>A0A0R3WVS5_HYDTA</name>
<dbReference type="GO" id="GO:0000176">
    <property type="term" value="C:nuclear exosome (RNase complex)"/>
    <property type="evidence" value="ECO:0007669"/>
    <property type="project" value="TreeGrafter"/>
</dbReference>
<dbReference type="GO" id="GO:0000467">
    <property type="term" value="P:exonucleolytic trimming to generate mature 3'-end of 5.8S rRNA from tricistronic rRNA transcript (SSU-rRNA, 5.8S rRNA, LSU-rRNA)"/>
    <property type="evidence" value="ECO:0007669"/>
    <property type="project" value="TreeGrafter"/>
</dbReference>
<dbReference type="GO" id="GO:0000177">
    <property type="term" value="C:cytoplasmic exosome (RNase complex)"/>
    <property type="evidence" value="ECO:0007669"/>
    <property type="project" value="TreeGrafter"/>
</dbReference>
<dbReference type="STRING" id="6205.A0A0R3WVS5"/>
<dbReference type="Gene3D" id="2.40.50.140">
    <property type="entry name" value="Nucleic acid-binding proteins"/>
    <property type="match status" value="1"/>
</dbReference>
<dbReference type="GO" id="GO:0003723">
    <property type="term" value="F:RNA binding"/>
    <property type="evidence" value="ECO:0007669"/>
    <property type="project" value="InterPro"/>
</dbReference>
<sequence length="187" mass="19784">LGILRHSLVPTEETARTRTNRVWVDALPLVATGMGAVMPSPTSAPYAFHATQFCIGDRVLGVVRKKTGDIFYLDIGCPAPASLNALAFEDLEVELTCVDEAGKAAGMGILGRHEPGSVGNAGGMSGGVMLSCSLELSRRLIDTKKFPLLAKLGEVGDRSVNPIVYNSIFYTLQHALLSPCAALMALI</sequence>
<dbReference type="SUPFAM" id="SSF50249">
    <property type="entry name" value="Nucleic acid-binding proteins"/>
    <property type="match status" value="1"/>
</dbReference>
<evidence type="ECO:0000313" key="1">
    <source>
        <dbReference type="WBParaSite" id="TTAC_0000486501-mRNA-1"/>
    </source>
</evidence>
<dbReference type="InterPro" id="IPR026699">
    <property type="entry name" value="Exosome_RNA_bind1/RRP40/RRP4"/>
</dbReference>
<reference evidence="1" key="1">
    <citation type="submission" date="2017-02" db="UniProtKB">
        <authorList>
            <consortium name="WormBaseParasite"/>
        </authorList>
    </citation>
    <scope>IDENTIFICATION</scope>
</reference>
<dbReference type="AlphaFoldDB" id="A0A0R3WVS5"/>
<dbReference type="GO" id="GO:0034475">
    <property type="term" value="P:U4 snRNA 3'-end processing"/>
    <property type="evidence" value="ECO:0007669"/>
    <property type="project" value="TreeGrafter"/>
</dbReference>
<organism evidence="1">
    <name type="scientific">Hydatigena taeniaeformis</name>
    <name type="common">Feline tapeworm</name>
    <name type="synonym">Taenia taeniaeformis</name>
    <dbReference type="NCBI Taxonomy" id="6205"/>
    <lineage>
        <taxon>Eukaryota</taxon>
        <taxon>Metazoa</taxon>
        <taxon>Spiralia</taxon>
        <taxon>Lophotrochozoa</taxon>
        <taxon>Platyhelminthes</taxon>
        <taxon>Cestoda</taxon>
        <taxon>Eucestoda</taxon>
        <taxon>Cyclophyllidea</taxon>
        <taxon>Taeniidae</taxon>
        <taxon>Hydatigera</taxon>
    </lineage>
</organism>
<dbReference type="WBParaSite" id="TTAC_0000486501-mRNA-1">
    <property type="protein sequence ID" value="TTAC_0000486501-mRNA-1"/>
    <property type="gene ID" value="TTAC_0000486501"/>
</dbReference>
<dbReference type="InterPro" id="IPR012340">
    <property type="entry name" value="NA-bd_OB-fold"/>
</dbReference>
<dbReference type="GO" id="GO:0071035">
    <property type="term" value="P:nuclear polyadenylation-dependent rRNA catabolic process"/>
    <property type="evidence" value="ECO:0007669"/>
    <property type="project" value="TreeGrafter"/>
</dbReference>
<accession>A0A0R3WVS5</accession>
<dbReference type="GO" id="GO:0071038">
    <property type="term" value="P:TRAMP-dependent tRNA surveillance pathway"/>
    <property type="evidence" value="ECO:0007669"/>
    <property type="project" value="TreeGrafter"/>
</dbReference>
<dbReference type="Pfam" id="PF21262">
    <property type="entry name" value="RRP40_S1"/>
    <property type="match status" value="1"/>
</dbReference>
<protein>
    <submittedName>
        <fullName evidence="1">S1 motif domain-containing protein</fullName>
    </submittedName>
</protein>